<evidence type="ECO:0000256" key="4">
    <source>
        <dbReference type="SAM" id="MobiDB-lite"/>
    </source>
</evidence>
<reference evidence="6" key="1">
    <citation type="journal article" date="2022" name="Front. Genet.">
        <title>Chromosome-Scale Assembly of the Dendrobium nobile Genome Provides Insights Into the Molecular Mechanism of the Biosynthesis of the Medicinal Active Ingredient of Dendrobium.</title>
        <authorList>
            <person name="Xu Q."/>
            <person name="Niu S.-C."/>
            <person name="Li K.-L."/>
            <person name="Zheng P.-J."/>
            <person name="Zhang X.-J."/>
            <person name="Jia Y."/>
            <person name="Liu Y."/>
            <person name="Niu Y.-X."/>
            <person name="Yu L.-H."/>
            <person name="Chen D.-F."/>
            <person name="Zhang G.-Q."/>
        </authorList>
    </citation>
    <scope>NUCLEOTIDE SEQUENCE</scope>
    <source>
        <tissue evidence="6">Leaf</tissue>
    </source>
</reference>
<evidence type="ECO:0000259" key="5">
    <source>
        <dbReference type="PROSITE" id="PS51017"/>
    </source>
</evidence>
<dbReference type="PANTHER" id="PTHR31319">
    <property type="entry name" value="ZINC FINGER PROTEIN CONSTANS-LIKE 4"/>
    <property type="match status" value="1"/>
</dbReference>
<dbReference type="GO" id="GO:0003700">
    <property type="term" value="F:DNA-binding transcription factor activity"/>
    <property type="evidence" value="ECO:0007669"/>
    <property type="project" value="TreeGrafter"/>
</dbReference>
<protein>
    <recommendedName>
        <fullName evidence="5">CCT domain-containing protein</fullName>
    </recommendedName>
</protein>
<dbReference type="InterPro" id="IPR010402">
    <property type="entry name" value="CCT_domain"/>
</dbReference>
<comment type="subcellular location">
    <subcellularLocation>
        <location evidence="1 3">Nucleus</location>
    </subcellularLocation>
</comment>
<feature type="region of interest" description="Disordered" evidence="4">
    <location>
        <begin position="93"/>
        <end position="115"/>
    </location>
</feature>
<sequence length="158" mass="17621">MFSSSYYSPSSTSLSFIGFPGGLICSGELQHTKASLSDGGAGATSSGVKVERYSSKDRRERIERYRSKRNQRNFHKKITYACRKTLADSRPRVRGRFARNDEVEQETDSPESGAAGSDWWRKMKAALTAAGEECYYDEEIWASLDSAYDMSLNSSAIV</sequence>
<comment type="caution">
    <text evidence="6">The sequence shown here is derived from an EMBL/GenBank/DDBJ whole genome shotgun (WGS) entry which is preliminary data.</text>
</comment>
<keyword evidence="2 3" id="KW-0539">Nucleus</keyword>
<dbReference type="EMBL" id="JAGYWB010000006">
    <property type="protein sequence ID" value="KAI0519250.1"/>
    <property type="molecule type" value="Genomic_DNA"/>
</dbReference>
<evidence type="ECO:0000313" key="6">
    <source>
        <dbReference type="EMBL" id="KAI0519250.1"/>
    </source>
</evidence>
<evidence type="ECO:0000313" key="7">
    <source>
        <dbReference type="Proteomes" id="UP000829196"/>
    </source>
</evidence>
<proteinExistence type="predicted"/>
<evidence type="ECO:0000256" key="3">
    <source>
        <dbReference type="PROSITE-ProRule" id="PRU00357"/>
    </source>
</evidence>
<dbReference type="Proteomes" id="UP000829196">
    <property type="component" value="Unassembled WGS sequence"/>
</dbReference>
<feature type="domain" description="CCT" evidence="5">
    <location>
        <begin position="58"/>
        <end position="100"/>
    </location>
</feature>
<keyword evidence="7" id="KW-1185">Reference proteome</keyword>
<dbReference type="OrthoDB" id="153872at2759"/>
<name>A0A8T3BS13_DENNO</name>
<dbReference type="PROSITE" id="PS51017">
    <property type="entry name" value="CCT"/>
    <property type="match status" value="1"/>
</dbReference>
<dbReference type="SMR" id="A0A8T3BS13"/>
<dbReference type="GO" id="GO:0005634">
    <property type="term" value="C:nucleus"/>
    <property type="evidence" value="ECO:0007669"/>
    <property type="project" value="UniProtKB-SubCell"/>
</dbReference>
<accession>A0A8T3BS13</accession>
<feature type="region of interest" description="Disordered" evidence="4">
    <location>
        <begin position="35"/>
        <end position="55"/>
    </location>
</feature>
<evidence type="ECO:0000256" key="2">
    <source>
        <dbReference type="ARBA" id="ARBA00023242"/>
    </source>
</evidence>
<dbReference type="InterPro" id="IPR045281">
    <property type="entry name" value="CONSTANS-like"/>
</dbReference>
<dbReference type="PANTHER" id="PTHR31319:SF114">
    <property type="entry name" value="OS12G0262400 PROTEIN"/>
    <property type="match status" value="1"/>
</dbReference>
<dbReference type="GO" id="GO:0009909">
    <property type="term" value="P:regulation of flower development"/>
    <property type="evidence" value="ECO:0007669"/>
    <property type="project" value="InterPro"/>
</dbReference>
<evidence type="ECO:0000256" key="1">
    <source>
        <dbReference type="ARBA" id="ARBA00004123"/>
    </source>
</evidence>
<gene>
    <name evidence="6" type="ORF">KFK09_006692</name>
</gene>
<organism evidence="6 7">
    <name type="scientific">Dendrobium nobile</name>
    <name type="common">Orchid</name>
    <dbReference type="NCBI Taxonomy" id="94219"/>
    <lineage>
        <taxon>Eukaryota</taxon>
        <taxon>Viridiplantae</taxon>
        <taxon>Streptophyta</taxon>
        <taxon>Embryophyta</taxon>
        <taxon>Tracheophyta</taxon>
        <taxon>Spermatophyta</taxon>
        <taxon>Magnoliopsida</taxon>
        <taxon>Liliopsida</taxon>
        <taxon>Asparagales</taxon>
        <taxon>Orchidaceae</taxon>
        <taxon>Epidendroideae</taxon>
        <taxon>Malaxideae</taxon>
        <taxon>Dendrobiinae</taxon>
        <taxon>Dendrobium</taxon>
    </lineage>
</organism>
<dbReference type="AlphaFoldDB" id="A0A8T3BS13"/>
<dbReference type="Pfam" id="PF06203">
    <property type="entry name" value="CCT"/>
    <property type="match status" value="1"/>
</dbReference>